<accession>A0A1Y6JY06</accession>
<dbReference type="InterPro" id="IPR027417">
    <property type="entry name" value="P-loop_NTPase"/>
</dbReference>
<keyword evidence="3 5" id="KW-0347">Helicase</keyword>
<dbReference type="GO" id="GO:0005829">
    <property type="term" value="C:cytosol"/>
    <property type="evidence" value="ECO:0007669"/>
    <property type="project" value="TreeGrafter"/>
</dbReference>
<dbReference type="InterPro" id="IPR027785">
    <property type="entry name" value="UvrD-like_helicase_C"/>
</dbReference>
<keyword evidence="4 5" id="KW-0067">ATP-binding</keyword>
<feature type="binding site" evidence="5">
    <location>
        <begin position="230"/>
        <end position="237"/>
    </location>
    <ligand>
        <name>ATP</name>
        <dbReference type="ChEBI" id="CHEBI:30616"/>
    </ligand>
</feature>
<reference evidence="7" key="2">
    <citation type="submission" date="2017-05" db="EMBL/GenBank/DDBJ databases">
        <authorList>
            <person name="Song R."/>
            <person name="Chenine A.L."/>
            <person name="Ruprecht R.M."/>
        </authorList>
    </citation>
    <scope>NUCLEOTIDE SEQUENCE</scope>
    <source>
        <strain evidence="7">ACA-DC 3411</strain>
    </source>
</reference>
<dbReference type="Gene3D" id="3.40.50.300">
    <property type="entry name" value="P-loop containing nucleotide triphosphate hydrolases"/>
    <property type="match status" value="3"/>
</dbReference>
<dbReference type="PANTHER" id="PTHR11070">
    <property type="entry name" value="UVRD / RECB / PCRA DNA HELICASE FAMILY MEMBER"/>
    <property type="match status" value="1"/>
</dbReference>
<dbReference type="RefSeq" id="WP_087742296.1">
    <property type="nucleotide sequence ID" value="NZ_LT854705.1"/>
</dbReference>
<dbReference type="GO" id="GO:0003677">
    <property type="term" value="F:DNA binding"/>
    <property type="evidence" value="ECO:0007669"/>
    <property type="project" value="InterPro"/>
</dbReference>
<evidence type="ECO:0000259" key="6">
    <source>
        <dbReference type="PROSITE" id="PS51198"/>
    </source>
</evidence>
<evidence type="ECO:0000313" key="9">
    <source>
        <dbReference type="Proteomes" id="UP000195412"/>
    </source>
</evidence>
<dbReference type="Pfam" id="PF00580">
    <property type="entry name" value="UvrD-helicase"/>
    <property type="match status" value="1"/>
</dbReference>
<dbReference type="KEGG" id="lzy:LZ3411_1857"/>
<dbReference type="EMBL" id="LT854705">
    <property type="protein sequence ID" value="SMS14807.1"/>
    <property type="molecule type" value="Genomic_DNA"/>
</dbReference>
<dbReference type="InterPro" id="IPR000212">
    <property type="entry name" value="DNA_helicase_UvrD/REP"/>
</dbReference>
<reference evidence="9" key="1">
    <citation type="submission" date="2017-05" db="EMBL/GenBank/DDBJ databases">
        <authorList>
            <person name="Papadimitriou K."/>
        </authorList>
    </citation>
    <scope>NUCLEOTIDE SEQUENCE [LARGE SCALE GENOMIC DNA]</scope>
    <source>
        <strain evidence="9">ACA-DC 3411</strain>
    </source>
</reference>
<dbReference type="Proteomes" id="UP000195412">
    <property type="component" value="Chromosome I"/>
</dbReference>
<dbReference type="GO" id="GO:0000725">
    <property type="term" value="P:recombinational repair"/>
    <property type="evidence" value="ECO:0007669"/>
    <property type="project" value="TreeGrafter"/>
</dbReference>
<dbReference type="GO" id="GO:0016787">
    <property type="term" value="F:hydrolase activity"/>
    <property type="evidence" value="ECO:0007669"/>
    <property type="project" value="UniProtKB-UniRule"/>
</dbReference>
<evidence type="ECO:0000313" key="8">
    <source>
        <dbReference type="EMBL" id="SMS14907.1"/>
    </source>
</evidence>
<dbReference type="AlphaFoldDB" id="A0A1Y6JY06"/>
<dbReference type="InterPro" id="IPR048228">
    <property type="entry name" value="HelD_bacillota"/>
</dbReference>
<feature type="domain" description="UvrD-like helicase ATP-binding" evidence="6">
    <location>
        <begin position="209"/>
        <end position="601"/>
    </location>
</feature>
<dbReference type="GO" id="GO:0005524">
    <property type="term" value="F:ATP binding"/>
    <property type="evidence" value="ECO:0007669"/>
    <property type="project" value="UniProtKB-UniRule"/>
</dbReference>
<evidence type="ECO:0000256" key="4">
    <source>
        <dbReference type="ARBA" id="ARBA00022840"/>
    </source>
</evidence>
<evidence type="ECO:0000256" key="1">
    <source>
        <dbReference type="ARBA" id="ARBA00022741"/>
    </source>
</evidence>
<organism evidence="7 9">
    <name type="scientific">Levilactobacillus zymae</name>
    <dbReference type="NCBI Taxonomy" id="267363"/>
    <lineage>
        <taxon>Bacteria</taxon>
        <taxon>Bacillati</taxon>
        <taxon>Bacillota</taxon>
        <taxon>Bacilli</taxon>
        <taxon>Lactobacillales</taxon>
        <taxon>Lactobacillaceae</taxon>
        <taxon>Levilactobacillus</taxon>
    </lineage>
</organism>
<dbReference type="PANTHER" id="PTHR11070:SF17">
    <property type="entry name" value="DNA HELICASE IV"/>
    <property type="match status" value="1"/>
</dbReference>
<dbReference type="SUPFAM" id="SSF52540">
    <property type="entry name" value="P-loop containing nucleoside triphosphate hydrolases"/>
    <property type="match status" value="1"/>
</dbReference>
<name>A0A1Y6JY06_9LACO</name>
<evidence type="ECO:0000256" key="5">
    <source>
        <dbReference type="PROSITE-ProRule" id="PRU00560"/>
    </source>
</evidence>
<dbReference type="InterPro" id="IPR014016">
    <property type="entry name" value="UvrD-like_ATP-bd"/>
</dbReference>
<proteinExistence type="predicted"/>
<gene>
    <name evidence="7" type="ORF">LZ3411_1757</name>
    <name evidence="8" type="ORF">LZ3411_1857</name>
</gene>
<dbReference type="Pfam" id="PF13538">
    <property type="entry name" value="UvrD_C_2"/>
    <property type="match status" value="1"/>
</dbReference>
<evidence type="ECO:0000256" key="2">
    <source>
        <dbReference type="ARBA" id="ARBA00022801"/>
    </source>
</evidence>
<keyword evidence="1 5" id="KW-0547">Nucleotide-binding</keyword>
<evidence type="ECO:0000256" key="3">
    <source>
        <dbReference type="ARBA" id="ARBA00022806"/>
    </source>
</evidence>
<dbReference type="EMBL" id="LT854705">
    <property type="protein sequence ID" value="SMS14907.1"/>
    <property type="molecule type" value="Genomic_DNA"/>
</dbReference>
<evidence type="ECO:0000313" key="7">
    <source>
        <dbReference type="EMBL" id="SMS14807.1"/>
    </source>
</evidence>
<dbReference type="KEGG" id="lzy:LZ3411_1757"/>
<protein>
    <submittedName>
        <fullName evidence="7">DNA helicase</fullName>
    </submittedName>
</protein>
<dbReference type="GO" id="GO:0043138">
    <property type="term" value="F:3'-5' DNA helicase activity"/>
    <property type="evidence" value="ECO:0007669"/>
    <property type="project" value="TreeGrafter"/>
</dbReference>
<keyword evidence="2 5" id="KW-0378">Hydrolase</keyword>
<sequence>MADSIKAQEQKHLDMVVAKIKVAQAAAKKRIDVAESDEAGIRKNFVNDLRLKTDSYEGIMETALSVRQQQQMLAERQNSWQHATTELSTLKRLEKRAYFARIDFQESPTAKPETIYIGLGSFSDTPDHFLIYDWRAPISSIYYDGELGAVSYQTPDGQQTVDVQLKRQFQIEDGSIITLYDTDQTVTDQMLLSALSEHSDTHMKSIVTTIQKEQNQIIRDTKSDLLFVQGAAGSGKTAAILQRVAFLLYRYRGKLNAGQVILFSPNQLFNDYIDQVLPELGEHNMVQMTYYQYAGRRLPKIKIETLAQRFAETNTPVQKRINALKGSLAFFNAVTGYADHLEQRDMVFRNIVFQGKVFIPKEKIQEIYYSFNRNYHLGNRLQATKEALIRILNRRISSEMKSKWVEETIQDLSKEQLDTLYGDHPREFDSADKEFQFLARRVVMSSLEPVRKAIVRARFLSINNQYVHMLRQMPEHLDLAHYQLTLADWQASVDATVAALRDHQMQLLDTTPYLYLYDKMAGKAGERDMRYVFLDEIQDYNAFQLAFLKATFPRARFTMLGDLNQAIFTKENSHTLLHELSTMFDPDKTRVVQLTRSYRSTQQVTDFTKHILKNGEAVTSFAREGELPTITVAPDETAALARVKVELQRNAADHETTAIIGKDLADCRHLTDVLKADGVAVTLIQSENQRLAPGVIVVPSFLAKGLEFDAVIVWEASQSRYSADDERQLLYTICSRAMHRLSLVAIDQLSPLLSAVPANEFELVQAEQTE</sequence>
<dbReference type="NCBIfam" id="NF041464">
    <property type="entry name" value="HelD_BACSU"/>
    <property type="match status" value="1"/>
</dbReference>
<dbReference type="PROSITE" id="PS51198">
    <property type="entry name" value="UVRD_HELICASE_ATP_BIND"/>
    <property type="match status" value="1"/>
</dbReference>